<dbReference type="Proteomes" id="UP000293547">
    <property type="component" value="Unassembled WGS sequence"/>
</dbReference>
<sequence length="283" mass="30949">MAANEKHEPVTFGASVLRSPSPLTTPSQPLRSPPSNDSTMSSATATANAELAAKKEWAADPSNPYSAFYKHPEALRETRHSLNESAPQSKTHLGVGVHEHDLEGGVPLSVASTQQPSKHSVDGRVKECTMWPTRQAVLDKRKSYQRKRGCAFFRNLTNKQRMWAKIIIALLVIGAAVGLGVGISRAVGGGLLPQSNQPPPVSSTAHNHDFGIFRFGQHPFSISLFICYIVFPSRYCAYHSAAFSVCHGIEFFHVTRGVWRTHGGFSTGLHSIHALERRSMNGR</sequence>
<organism evidence="1 2">
    <name type="scientific">Alternaria gaisen</name>
    <dbReference type="NCBI Taxonomy" id="167740"/>
    <lineage>
        <taxon>Eukaryota</taxon>
        <taxon>Fungi</taxon>
        <taxon>Dikarya</taxon>
        <taxon>Ascomycota</taxon>
        <taxon>Pezizomycotina</taxon>
        <taxon>Dothideomycetes</taxon>
        <taxon>Pleosporomycetidae</taxon>
        <taxon>Pleosporales</taxon>
        <taxon>Pleosporineae</taxon>
        <taxon>Pleosporaceae</taxon>
        <taxon>Alternaria</taxon>
        <taxon>Alternaria sect. Alternaria</taxon>
    </lineage>
</organism>
<proteinExistence type="predicted"/>
<evidence type="ECO:0000313" key="2">
    <source>
        <dbReference type="Proteomes" id="UP000293547"/>
    </source>
</evidence>
<comment type="caution">
    <text evidence="1">The sequence shown here is derived from an EMBL/GenBank/DDBJ whole genome shotgun (WGS) entry which is preliminary data.</text>
</comment>
<gene>
    <name evidence="1" type="ORF">AG0111_0g10910</name>
</gene>
<dbReference type="EMBL" id="PDWZ02000012">
    <property type="protein sequence ID" value="KAB2100974.1"/>
    <property type="molecule type" value="Genomic_DNA"/>
</dbReference>
<name>A0ACB6F993_9PLEO</name>
<evidence type="ECO:0000313" key="1">
    <source>
        <dbReference type="EMBL" id="KAB2100974.1"/>
    </source>
</evidence>
<accession>A0ACB6F993</accession>
<reference evidence="1 2" key="1">
    <citation type="journal article" date="2019" name="bioRxiv">
        <title>Genomics, evolutionary history and diagnostics of the Alternaria alternata species group including apple and Asian pear pathotypes.</title>
        <authorList>
            <person name="Armitage A.D."/>
            <person name="Cockerton H.M."/>
            <person name="Sreenivasaprasad S."/>
            <person name="Woodhall J.W."/>
            <person name="Lane C.R."/>
            <person name="Harrison R.J."/>
            <person name="Clarkson J.P."/>
        </authorList>
    </citation>
    <scope>NUCLEOTIDE SEQUENCE [LARGE SCALE GENOMIC DNA]</scope>
    <source>
        <strain evidence="1 2">FERA 650</strain>
    </source>
</reference>
<keyword evidence="2" id="KW-1185">Reference proteome</keyword>
<protein>
    <submittedName>
        <fullName evidence="1">Uncharacterized protein</fullName>
    </submittedName>
</protein>